<dbReference type="RefSeq" id="WP_345927542.1">
    <property type="nucleotide sequence ID" value="NZ_JBDIVF010000004.1"/>
</dbReference>
<organism evidence="2 3">
    <name type="scientific">Uliginosibacterium paludis</name>
    <dbReference type="NCBI Taxonomy" id="1615952"/>
    <lineage>
        <taxon>Bacteria</taxon>
        <taxon>Pseudomonadati</taxon>
        <taxon>Pseudomonadota</taxon>
        <taxon>Betaproteobacteria</taxon>
        <taxon>Rhodocyclales</taxon>
        <taxon>Zoogloeaceae</taxon>
        <taxon>Uliginosibacterium</taxon>
    </lineage>
</organism>
<dbReference type="PANTHER" id="PTHR43155">
    <property type="entry name" value="CYCLIC DI-GMP PHOSPHODIESTERASE PA4108-RELATED"/>
    <property type="match status" value="1"/>
</dbReference>
<evidence type="ECO:0000313" key="3">
    <source>
        <dbReference type="Proteomes" id="UP001548590"/>
    </source>
</evidence>
<feature type="domain" description="HD-GYP" evidence="1">
    <location>
        <begin position="15"/>
        <end position="210"/>
    </location>
</feature>
<keyword evidence="3" id="KW-1185">Reference proteome</keyword>
<protein>
    <submittedName>
        <fullName evidence="2">HD domain-containing phosphohydrolase</fullName>
    </submittedName>
</protein>
<comment type="caution">
    <text evidence="2">The sequence shown here is derived from an EMBL/GenBank/DDBJ whole genome shotgun (WGS) entry which is preliminary data.</text>
</comment>
<dbReference type="Gene3D" id="1.10.3210.10">
    <property type="entry name" value="Hypothetical protein af1432"/>
    <property type="match status" value="1"/>
</dbReference>
<dbReference type="InterPro" id="IPR003607">
    <property type="entry name" value="HD/PDEase_dom"/>
</dbReference>
<dbReference type="InterPro" id="IPR037522">
    <property type="entry name" value="HD_GYP_dom"/>
</dbReference>
<gene>
    <name evidence="2" type="ORF">ABVT11_12645</name>
</gene>
<dbReference type="Proteomes" id="UP001548590">
    <property type="component" value="Unassembled WGS sequence"/>
</dbReference>
<dbReference type="CDD" id="cd00077">
    <property type="entry name" value="HDc"/>
    <property type="match status" value="1"/>
</dbReference>
<proteinExistence type="predicted"/>
<dbReference type="PANTHER" id="PTHR43155:SF2">
    <property type="entry name" value="CYCLIC DI-GMP PHOSPHODIESTERASE PA4108"/>
    <property type="match status" value="1"/>
</dbReference>
<dbReference type="SUPFAM" id="SSF109604">
    <property type="entry name" value="HD-domain/PDEase-like"/>
    <property type="match status" value="1"/>
</dbReference>
<reference evidence="2 3" key="1">
    <citation type="submission" date="2024-07" db="EMBL/GenBank/DDBJ databases">
        <title>Uliginosibacterium paludis KCTC:42655.</title>
        <authorList>
            <person name="Kim M.K."/>
        </authorList>
    </citation>
    <scope>NUCLEOTIDE SEQUENCE [LARGE SCALE GENOMIC DNA]</scope>
    <source>
        <strain evidence="2 3">KCTC 42655</strain>
    </source>
</reference>
<dbReference type="EMBL" id="JBEWLZ010000006">
    <property type="protein sequence ID" value="MET1490677.1"/>
    <property type="molecule type" value="Genomic_DNA"/>
</dbReference>
<evidence type="ECO:0000259" key="1">
    <source>
        <dbReference type="PROSITE" id="PS51832"/>
    </source>
</evidence>
<dbReference type="SMART" id="SM00471">
    <property type="entry name" value="HDc"/>
    <property type="match status" value="1"/>
</dbReference>
<dbReference type="PROSITE" id="PS51832">
    <property type="entry name" value="HD_GYP"/>
    <property type="match status" value="1"/>
</dbReference>
<evidence type="ECO:0000313" key="2">
    <source>
        <dbReference type="EMBL" id="MET1490677.1"/>
    </source>
</evidence>
<accession>A0ABV2CSB5</accession>
<sequence length="291" mass="31335">MAANGNWSFAMMQAETARQLTGLYTMAAMVEARDPYTVGHAWRVSRYAKILAEGSVQDELTIAQVSIAGFLHDLGKIGITDSLLLSPDHLIQSEYDVVKEHSNVGVRLLAGHPMESFLSAAIRHHHERPDGRGYPDGLKGLEIPLAARMIGIADAFDAMTSVRPYRRALPLDTALDVIEKGLGAEFDAEFGARFVSLARAGAMAHVFGHSDLGVPVQECPKCGPVVSVFRTHQEGDRVYCRLCADEFVVERKAGVRLVPTGGKGGAAVAVPEPDAELISRMILDAVGHLPA</sequence>
<name>A0ABV2CSB5_9RHOO</name>
<dbReference type="Pfam" id="PF13487">
    <property type="entry name" value="HD_5"/>
    <property type="match status" value="1"/>
</dbReference>